<evidence type="ECO:0000256" key="5">
    <source>
        <dbReference type="ARBA" id="ARBA00022842"/>
    </source>
</evidence>
<dbReference type="InterPro" id="IPR015797">
    <property type="entry name" value="NUDIX_hydrolase-like_dom_sf"/>
</dbReference>
<gene>
    <name evidence="9" type="ORF">L227DRAFT_570331</name>
</gene>
<dbReference type="GO" id="GO:0016818">
    <property type="term" value="F:hydrolase activity, acting on acid anhydrides, in phosphorus-containing anhydrides"/>
    <property type="evidence" value="ECO:0007669"/>
    <property type="project" value="InterPro"/>
</dbReference>
<dbReference type="OrthoDB" id="1695362at2759"/>
<comment type="cofactor">
    <cofactor evidence="1">
        <name>Mn(2+)</name>
        <dbReference type="ChEBI" id="CHEBI:29035"/>
    </cofactor>
</comment>
<feature type="region of interest" description="Disordered" evidence="7">
    <location>
        <begin position="1"/>
        <end position="20"/>
    </location>
</feature>
<dbReference type="CDD" id="cd18870">
    <property type="entry name" value="NUDIX_AcylCoAdiphos_Nudt19"/>
    <property type="match status" value="1"/>
</dbReference>
<dbReference type="AlphaFoldDB" id="A0A5C2ST34"/>
<dbReference type="PROSITE" id="PS51462">
    <property type="entry name" value="NUDIX"/>
    <property type="match status" value="1"/>
</dbReference>
<protein>
    <recommendedName>
        <fullName evidence="8">Nudix hydrolase domain-containing protein</fullName>
    </recommendedName>
</protein>
<dbReference type="InterPro" id="IPR039121">
    <property type="entry name" value="NUDT19"/>
</dbReference>
<dbReference type="PANTHER" id="PTHR12318">
    <property type="entry name" value="TESTOSTERONE-REGULATED PROTEIN RP2"/>
    <property type="match status" value="1"/>
</dbReference>
<dbReference type="EMBL" id="ML122251">
    <property type="protein sequence ID" value="RPD66451.1"/>
    <property type="molecule type" value="Genomic_DNA"/>
</dbReference>
<evidence type="ECO:0000313" key="9">
    <source>
        <dbReference type="EMBL" id="RPD66451.1"/>
    </source>
</evidence>
<evidence type="ECO:0000313" key="10">
    <source>
        <dbReference type="Proteomes" id="UP000313359"/>
    </source>
</evidence>
<evidence type="ECO:0000256" key="4">
    <source>
        <dbReference type="ARBA" id="ARBA00022801"/>
    </source>
</evidence>
<comment type="cofactor">
    <cofactor evidence="2">
        <name>Mg(2+)</name>
        <dbReference type="ChEBI" id="CHEBI:18420"/>
    </cofactor>
</comment>
<dbReference type="GO" id="GO:0046872">
    <property type="term" value="F:metal ion binding"/>
    <property type="evidence" value="ECO:0007669"/>
    <property type="project" value="UniProtKB-KW"/>
</dbReference>
<keyword evidence="4" id="KW-0378">Hydrolase</keyword>
<evidence type="ECO:0000259" key="8">
    <source>
        <dbReference type="PROSITE" id="PS51462"/>
    </source>
</evidence>
<dbReference type="PANTHER" id="PTHR12318:SF0">
    <property type="entry name" value="ACYL-COENZYME A DIPHOSPHATASE NUDT19"/>
    <property type="match status" value="1"/>
</dbReference>
<dbReference type="Gene3D" id="3.90.79.10">
    <property type="entry name" value="Nucleoside Triphosphate Pyrophosphohydrolase"/>
    <property type="match status" value="1"/>
</dbReference>
<keyword evidence="5" id="KW-0460">Magnesium</keyword>
<sequence>MSSTAGTARDKPTPAVPRPSATVIVVNSRNEILLVHRNPKSKSFANAHVFPGGNYDKKQDEGHGLPFTAIRELFEESGLLLVHPSSSGIPSNAELDAAREAIHAQQRLFRDFLSEHNLKPNIEGLMPFTRWITPPNIPRRFDARFYVTFLDDARSAGFSSGDKQERLPTPDGGQEVIEARFVHPAKALEEFHAQRISLFPPQFYLLKTLADILHGAQNTAAQRDTVRTLSQGAFGRMVINPRPVRDPEAQAEGFSVLTYEGDEARGGSPGRRHRSRLKFGQGGAANQILLERNFDIFTEIEEHAFSQSAKL</sequence>
<keyword evidence="10" id="KW-1185">Reference proteome</keyword>
<dbReference type="SUPFAM" id="SSF55811">
    <property type="entry name" value="Nudix"/>
    <property type="match status" value="1"/>
</dbReference>
<evidence type="ECO:0000256" key="1">
    <source>
        <dbReference type="ARBA" id="ARBA00001936"/>
    </source>
</evidence>
<name>A0A5C2ST34_9APHY</name>
<dbReference type="STRING" id="1328759.A0A5C2ST34"/>
<keyword evidence="3" id="KW-0479">Metal-binding</keyword>
<proteinExistence type="predicted"/>
<accession>A0A5C2ST34</accession>
<keyword evidence="6" id="KW-0464">Manganese</keyword>
<dbReference type="GO" id="GO:0005739">
    <property type="term" value="C:mitochondrion"/>
    <property type="evidence" value="ECO:0007669"/>
    <property type="project" value="TreeGrafter"/>
</dbReference>
<reference evidence="9" key="1">
    <citation type="journal article" date="2018" name="Genome Biol. Evol.">
        <title>Genomics and development of Lentinus tigrinus, a white-rot wood-decaying mushroom with dimorphic fruiting bodies.</title>
        <authorList>
            <person name="Wu B."/>
            <person name="Xu Z."/>
            <person name="Knudson A."/>
            <person name="Carlson A."/>
            <person name="Chen N."/>
            <person name="Kovaka S."/>
            <person name="LaButti K."/>
            <person name="Lipzen A."/>
            <person name="Pennachio C."/>
            <person name="Riley R."/>
            <person name="Schakwitz W."/>
            <person name="Umezawa K."/>
            <person name="Ohm R.A."/>
            <person name="Grigoriev I.V."/>
            <person name="Nagy L.G."/>
            <person name="Gibbons J."/>
            <person name="Hibbett D."/>
        </authorList>
    </citation>
    <scope>NUCLEOTIDE SEQUENCE [LARGE SCALE GENOMIC DNA]</scope>
    <source>
        <strain evidence="9">ALCF2SS1-6</strain>
    </source>
</reference>
<evidence type="ECO:0000256" key="3">
    <source>
        <dbReference type="ARBA" id="ARBA00022723"/>
    </source>
</evidence>
<dbReference type="InterPro" id="IPR000086">
    <property type="entry name" value="NUDIX_hydrolase_dom"/>
</dbReference>
<evidence type="ECO:0000256" key="7">
    <source>
        <dbReference type="SAM" id="MobiDB-lite"/>
    </source>
</evidence>
<dbReference type="Pfam" id="PF00293">
    <property type="entry name" value="NUDIX"/>
    <property type="match status" value="1"/>
</dbReference>
<organism evidence="9 10">
    <name type="scientific">Lentinus tigrinus ALCF2SS1-6</name>
    <dbReference type="NCBI Taxonomy" id="1328759"/>
    <lineage>
        <taxon>Eukaryota</taxon>
        <taxon>Fungi</taxon>
        <taxon>Dikarya</taxon>
        <taxon>Basidiomycota</taxon>
        <taxon>Agaricomycotina</taxon>
        <taxon>Agaricomycetes</taxon>
        <taxon>Polyporales</taxon>
        <taxon>Polyporaceae</taxon>
        <taxon>Lentinus</taxon>
    </lineage>
</organism>
<feature type="domain" description="Nudix hydrolase" evidence="8">
    <location>
        <begin position="16"/>
        <end position="204"/>
    </location>
</feature>
<evidence type="ECO:0000256" key="2">
    <source>
        <dbReference type="ARBA" id="ARBA00001946"/>
    </source>
</evidence>
<dbReference type="Proteomes" id="UP000313359">
    <property type="component" value="Unassembled WGS sequence"/>
</dbReference>
<evidence type="ECO:0000256" key="6">
    <source>
        <dbReference type="ARBA" id="ARBA00023211"/>
    </source>
</evidence>